<dbReference type="AlphaFoldDB" id="A0A0N4XAX4"/>
<organism evidence="4">
    <name type="scientific">Haemonchus placei</name>
    <name type="common">Barber's pole worm</name>
    <dbReference type="NCBI Taxonomy" id="6290"/>
    <lineage>
        <taxon>Eukaryota</taxon>
        <taxon>Metazoa</taxon>
        <taxon>Ecdysozoa</taxon>
        <taxon>Nematoda</taxon>
        <taxon>Chromadorea</taxon>
        <taxon>Rhabditida</taxon>
        <taxon>Rhabditina</taxon>
        <taxon>Rhabditomorpha</taxon>
        <taxon>Strongyloidea</taxon>
        <taxon>Trichostrongylidae</taxon>
        <taxon>Haemonchus</taxon>
    </lineage>
</organism>
<gene>
    <name evidence="2" type="ORF">HPLM_LOCUS21508</name>
</gene>
<reference evidence="2 3" key="2">
    <citation type="submission" date="2018-11" db="EMBL/GenBank/DDBJ databases">
        <authorList>
            <consortium name="Pathogen Informatics"/>
        </authorList>
    </citation>
    <scope>NUCLEOTIDE SEQUENCE [LARGE SCALE GENOMIC DNA]</scope>
    <source>
        <strain evidence="2 3">MHpl1</strain>
    </source>
</reference>
<keyword evidence="1" id="KW-0472">Membrane</keyword>
<proteinExistence type="predicted"/>
<dbReference type="EMBL" id="UZAF01023537">
    <property type="protein sequence ID" value="VDO90346.1"/>
    <property type="molecule type" value="Genomic_DNA"/>
</dbReference>
<keyword evidence="1" id="KW-1133">Transmembrane helix</keyword>
<keyword evidence="3" id="KW-1185">Reference proteome</keyword>
<sequence length="93" mass="10742">MRNLRWNSMFYSFESVFFSFEPPSFVLLSRDPSFDVSWDPFNLLVPPFPTAPFTCLFLWPFLNITAIIAIITIREIAKAAGIARLKRHCVKGI</sequence>
<dbReference type="WBParaSite" id="HPLM_0002151901-mRNA-1">
    <property type="protein sequence ID" value="HPLM_0002151901-mRNA-1"/>
    <property type="gene ID" value="HPLM_0002151901"/>
</dbReference>
<feature type="transmembrane region" description="Helical" evidence="1">
    <location>
        <begin position="56"/>
        <end position="77"/>
    </location>
</feature>
<protein>
    <submittedName>
        <fullName evidence="4">Ovule protein</fullName>
    </submittedName>
</protein>
<evidence type="ECO:0000313" key="2">
    <source>
        <dbReference type="EMBL" id="VDO90346.1"/>
    </source>
</evidence>
<reference evidence="4" key="1">
    <citation type="submission" date="2017-02" db="UniProtKB">
        <authorList>
            <consortium name="WormBaseParasite"/>
        </authorList>
    </citation>
    <scope>IDENTIFICATION</scope>
</reference>
<evidence type="ECO:0000313" key="3">
    <source>
        <dbReference type="Proteomes" id="UP000268014"/>
    </source>
</evidence>
<evidence type="ECO:0000313" key="4">
    <source>
        <dbReference type="WBParaSite" id="HPLM_0002151901-mRNA-1"/>
    </source>
</evidence>
<accession>A0A0N4XAX4</accession>
<dbReference type="Proteomes" id="UP000268014">
    <property type="component" value="Unassembled WGS sequence"/>
</dbReference>
<keyword evidence="1" id="KW-0812">Transmembrane</keyword>
<name>A0A0N4XAX4_HAEPC</name>
<evidence type="ECO:0000256" key="1">
    <source>
        <dbReference type="SAM" id="Phobius"/>
    </source>
</evidence>